<feature type="domain" description="HAMP" evidence="8">
    <location>
        <begin position="395"/>
        <end position="447"/>
    </location>
</feature>
<proteinExistence type="inferred from homology"/>
<evidence type="ECO:0000259" key="8">
    <source>
        <dbReference type="PROSITE" id="PS50885"/>
    </source>
</evidence>
<dbReference type="AlphaFoldDB" id="A0A344PGU9"/>
<dbReference type="Pfam" id="PF00015">
    <property type="entry name" value="MCPsignal"/>
    <property type="match status" value="1"/>
</dbReference>
<dbReference type="GO" id="GO:0006935">
    <property type="term" value="P:chemotaxis"/>
    <property type="evidence" value="ECO:0007669"/>
    <property type="project" value="UniProtKB-KW"/>
</dbReference>
<evidence type="ECO:0000256" key="4">
    <source>
        <dbReference type="PROSITE-ProRule" id="PRU00284"/>
    </source>
</evidence>
<dbReference type="SUPFAM" id="SSF58104">
    <property type="entry name" value="Methyl-accepting chemotaxis protein (MCP) signaling domain"/>
    <property type="match status" value="1"/>
</dbReference>
<feature type="transmembrane region" description="Helical" evidence="6">
    <location>
        <begin position="12"/>
        <end position="32"/>
    </location>
</feature>
<dbReference type="CDD" id="cd11386">
    <property type="entry name" value="MCP_signal"/>
    <property type="match status" value="1"/>
</dbReference>
<dbReference type="SMART" id="SM00283">
    <property type="entry name" value="MA"/>
    <property type="match status" value="1"/>
</dbReference>
<feature type="compositionally biased region" description="Basic and acidic residues" evidence="5">
    <location>
        <begin position="703"/>
        <end position="718"/>
    </location>
</feature>
<evidence type="ECO:0000313" key="9">
    <source>
        <dbReference type="EMBL" id="AXC48604.1"/>
    </source>
</evidence>
<evidence type="ECO:0000256" key="6">
    <source>
        <dbReference type="SAM" id="Phobius"/>
    </source>
</evidence>
<dbReference type="SUPFAM" id="SSF158472">
    <property type="entry name" value="HAMP domain-like"/>
    <property type="match status" value="1"/>
</dbReference>
<dbReference type="InterPro" id="IPR003660">
    <property type="entry name" value="HAMP_dom"/>
</dbReference>
<dbReference type="PANTHER" id="PTHR43531">
    <property type="entry name" value="PROTEIN ICFG"/>
    <property type="match status" value="1"/>
</dbReference>
<dbReference type="FunFam" id="1.10.287.950:FF:000001">
    <property type="entry name" value="Methyl-accepting chemotaxis sensory transducer"/>
    <property type="match status" value="1"/>
</dbReference>
<evidence type="ECO:0000256" key="3">
    <source>
        <dbReference type="ARBA" id="ARBA00029447"/>
    </source>
</evidence>
<dbReference type="SMART" id="SM00304">
    <property type="entry name" value="HAMP"/>
    <property type="match status" value="2"/>
</dbReference>
<dbReference type="GO" id="GO:0007165">
    <property type="term" value="P:signal transduction"/>
    <property type="evidence" value="ECO:0007669"/>
    <property type="project" value="UniProtKB-KW"/>
</dbReference>
<feature type="domain" description="Methyl-accepting transducer" evidence="7">
    <location>
        <begin position="452"/>
        <end position="681"/>
    </location>
</feature>
<keyword evidence="6" id="KW-1133">Transmembrane helix</keyword>
<sequence>MFTISIRRLGIATSAVAVVSTFLTLAGILYLGRIAEQTIDASDNRYQSSQLAADLLQYGDDLTRLARTYVITGNPAFQAQYNDVLAMRTGKKARPKGPGSLYWGFLAAGREPRQATEPPRSLADLMKDQGFAPDELNLLEQARQRSENLVKLEVEAMNAAKGIFKDGEGRYTVTRAPNLPRARLLLNSADYHATKADILVPVQQFFDKMNARLDGTLADLKARQDAVRLAAVFLAVLSILASLAAAAMLQLRVLRPLTMMRDSMARMGAGDLSQSVPLCDRPCEIGQIAREAEKFRVQAGETVRLSEEVRRTAQEAARHANAQRIAAQEAMELSAREQQRMAKEVMSAEKAARFQDEVARVVAAAKDGNLSVRARIEQDYAVGAEIGGGLNELLSTLEATFTELSDVLGRIAAGDLSTRVESRAKGQIGTVLTSTEAARRALSDLVAKTRHNAESFVELAGSIAGAARDLSQRTETNAGTLEESSAALTELTASVRSAAEGAERADRIGRGARDEVEHSNQIVTEAIAAMSQIEASSKRISTIVNVIEGIAFQTNLLALNAGVEAARAGEAGRGFAVVASEVRALAQRSSEAAREINGLISQSTEQVTRGADLVGRTGDALQRILTSVGDISAQISAIALSSREQSIGLSEIDTAVHQLDAATQDNAAMVSETSNSSKVLADQAGELLDSVARFRLPGHNAPRRGDDTTSHRDIRLAS</sequence>
<dbReference type="CDD" id="cd06225">
    <property type="entry name" value="HAMP"/>
    <property type="match status" value="1"/>
</dbReference>
<dbReference type="Pfam" id="PF00672">
    <property type="entry name" value="HAMP"/>
    <property type="match status" value="1"/>
</dbReference>
<keyword evidence="10" id="KW-1185">Reference proteome</keyword>
<gene>
    <name evidence="9" type="ORF">DRW48_01855</name>
</gene>
<dbReference type="Gene3D" id="1.20.120.1530">
    <property type="match status" value="1"/>
</dbReference>
<keyword evidence="6" id="KW-0472">Membrane</keyword>
<feature type="domain" description="HAMP" evidence="8">
    <location>
        <begin position="251"/>
        <end position="304"/>
    </location>
</feature>
<dbReference type="Gene3D" id="1.10.8.500">
    <property type="entry name" value="HAMP domain in histidine kinase"/>
    <property type="match status" value="1"/>
</dbReference>
<dbReference type="OrthoDB" id="4514964at2"/>
<evidence type="ECO:0000256" key="2">
    <source>
        <dbReference type="ARBA" id="ARBA00022500"/>
    </source>
</evidence>
<dbReference type="PROSITE" id="PS50111">
    <property type="entry name" value="CHEMOTAXIS_TRANSDUC_2"/>
    <property type="match status" value="1"/>
</dbReference>
<comment type="similarity">
    <text evidence="3">Belongs to the methyl-accepting chemotaxis (MCP) protein family.</text>
</comment>
<protein>
    <submittedName>
        <fullName evidence="9">Methyl-accepting chemotaxis protein</fullName>
    </submittedName>
</protein>
<dbReference type="PANTHER" id="PTHR43531:SF11">
    <property type="entry name" value="METHYL-ACCEPTING CHEMOTAXIS PROTEIN 3"/>
    <property type="match status" value="1"/>
</dbReference>
<evidence type="ECO:0000313" key="10">
    <source>
        <dbReference type="Proteomes" id="UP000252023"/>
    </source>
</evidence>
<accession>A0A344PGU9</accession>
<name>A0A344PGU9_9RHOB</name>
<keyword evidence="6" id="KW-0812">Transmembrane</keyword>
<feature type="region of interest" description="Disordered" evidence="5">
    <location>
        <begin position="696"/>
        <end position="718"/>
    </location>
</feature>
<dbReference type="KEGG" id="pars:DRW48_01855"/>
<dbReference type="PROSITE" id="PS50885">
    <property type="entry name" value="HAMP"/>
    <property type="match status" value="2"/>
</dbReference>
<keyword evidence="4" id="KW-0807">Transducer</keyword>
<dbReference type="InterPro" id="IPR051310">
    <property type="entry name" value="MCP_chemotaxis"/>
</dbReference>
<dbReference type="Proteomes" id="UP000252023">
    <property type="component" value="Chromosome"/>
</dbReference>
<dbReference type="Gene3D" id="1.10.287.950">
    <property type="entry name" value="Methyl-accepting chemotaxis protein"/>
    <property type="match status" value="1"/>
</dbReference>
<reference evidence="10" key="1">
    <citation type="submission" date="2018-07" db="EMBL/GenBank/DDBJ databases">
        <title>Genome sequencing of Paracoccus sp. SC2-6.</title>
        <authorList>
            <person name="Heo J."/>
            <person name="Kim S.-J."/>
            <person name="Kwon S.-W."/>
        </authorList>
    </citation>
    <scope>NUCLEOTIDE SEQUENCE [LARGE SCALE GENOMIC DNA]</scope>
    <source>
        <strain evidence="10">SC2-6</strain>
    </source>
</reference>
<dbReference type="GO" id="GO:0016020">
    <property type="term" value="C:membrane"/>
    <property type="evidence" value="ECO:0007669"/>
    <property type="project" value="UniProtKB-SubCell"/>
</dbReference>
<evidence type="ECO:0000256" key="1">
    <source>
        <dbReference type="ARBA" id="ARBA00004370"/>
    </source>
</evidence>
<evidence type="ECO:0000259" key="7">
    <source>
        <dbReference type="PROSITE" id="PS50111"/>
    </source>
</evidence>
<evidence type="ECO:0000256" key="5">
    <source>
        <dbReference type="SAM" id="MobiDB-lite"/>
    </source>
</evidence>
<dbReference type="EMBL" id="CP030918">
    <property type="protein sequence ID" value="AXC48604.1"/>
    <property type="molecule type" value="Genomic_DNA"/>
</dbReference>
<comment type="subcellular location">
    <subcellularLocation>
        <location evidence="1">Membrane</location>
    </subcellularLocation>
</comment>
<dbReference type="RefSeq" id="WP_114074923.1">
    <property type="nucleotide sequence ID" value="NZ_CP030918.1"/>
</dbReference>
<keyword evidence="2" id="KW-0145">Chemotaxis</keyword>
<organism evidence="9 10">
    <name type="scientific">Paracoccus suum</name>
    <dbReference type="NCBI Taxonomy" id="2259340"/>
    <lineage>
        <taxon>Bacteria</taxon>
        <taxon>Pseudomonadati</taxon>
        <taxon>Pseudomonadota</taxon>
        <taxon>Alphaproteobacteria</taxon>
        <taxon>Rhodobacterales</taxon>
        <taxon>Paracoccaceae</taxon>
        <taxon>Paracoccus</taxon>
    </lineage>
</organism>
<dbReference type="InterPro" id="IPR004089">
    <property type="entry name" value="MCPsignal_dom"/>
</dbReference>
<feature type="transmembrane region" description="Helical" evidence="6">
    <location>
        <begin position="229"/>
        <end position="251"/>
    </location>
</feature>